<gene>
    <name evidence="3" type="ORF">FPZ52_03450</name>
</gene>
<dbReference type="AlphaFoldDB" id="A0A5B8I5W0"/>
<evidence type="ECO:0000313" key="4">
    <source>
        <dbReference type="Proteomes" id="UP000318483"/>
    </source>
</evidence>
<dbReference type="Pfam" id="PF02632">
    <property type="entry name" value="BioY"/>
    <property type="match status" value="1"/>
</dbReference>
<feature type="transmembrane region" description="Helical" evidence="2">
    <location>
        <begin position="213"/>
        <end position="230"/>
    </location>
</feature>
<feature type="transmembrane region" description="Helical" evidence="2">
    <location>
        <begin position="171"/>
        <end position="193"/>
    </location>
</feature>
<protein>
    <submittedName>
        <fullName evidence="3">Biotin transporter BioY</fullName>
    </submittedName>
</protein>
<dbReference type="Proteomes" id="UP000318483">
    <property type="component" value="Chromosome"/>
</dbReference>
<accession>A0A5B8I5W0</accession>
<reference evidence="3 4" key="1">
    <citation type="submission" date="2019-07" db="EMBL/GenBank/DDBJ databases">
        <title>Litoreibacter alkalisoli sp. nov., isolated from saline-alkaline soil.</title>
        <authorList>
            <person name="Wang S."/>
            <person name="Xu L."/>
            <person name="Xing Y.-T."/>
            <person name="Sun J.-Q."/>
        </authorList>
    </citation>
    <scope>NUCLEOTIDE SEQUENCE [LARGE SCALE GENOMIC DNA]</scope>
    <source>
        <strain evidence="3 4">LN3S51</strain>
    </source>
</reference>
<keyword evidence="2" id="KW-0472">Membrane</keyword>
<dbReference type="InterPro" id="IPR003784">
    <property type="entry name" value="BioY"/>
</dbReference>
<proteinExistence type="inferred from homology"/>
<dbReference type="KEGG" id="lit:FPZ52_03450"/>
<keyword evidence="4" id="KW-1185">Reference proteome</keyword>
<evidence type="ECO:0000313" key="3">
    <source>
        <dbReference type="EMBL" id="QDY68775.1"/>
    </source>
</evidence>
<keyword evidence="2" id="KW-0812">Transmembrane</keyword>
<comment type="similarity">
    <text evidence="1">Belongs to the BioY family.</text>
</comment>
<keyword evidence="2" id="KW-1133">Transmembrane helix</keyword>
<dbReference type="OrthoDB" id="9803495at2"/>
<feature type="transmembrane region" description="Helical" evidence="2">
    <location>
        <begin position="65"/>
        <end position="83"/>
    </location>
</feature>
<feature type="transmembrane region" description="Helical" evidence="2">
    <location>
        <begin position="95"/>
        <end position="117"/>
    </location>
</feature>
<dbReference type="Gene3D" id="1.10.1760.20">
    <property type="match status" value="1"/>
</dbReference>
<dbReference type="GO" id="GO:0015225">
    <property type="term" value="F:biotin transmembrane transporter activity"/>
    <property type="evidence" value="ECO:0007669"/>
    <property type="project" value="InterPro"/>
</dbReference>
<dbReference type="GO" id="GO:0005886">
    <property type="term" value="C:plasma membrane"/>
    <property type="evidence" value="ECO:0007669"/>
    <property type="project" value="InterPro"/>
</dbReference>
<dbReference type="PANTHER" id="PTHR34295:SF1">
    <property type="entry name" value="BIOTIN TRANSPORTER BIOY"/>
    <property type="match status" value="1"/>
</dbReference>
<dbReference type="PANTHER" id="PTHR34295">
    <property type="entry name" value="BIOTIN TRANSPORTER BIOY"/>
    <property type="match status" value="1"/>
</dbReference>
<evidence type="ECO:0000256" key="1">
    <source>
        <dbReference type="ARBA" id="ARBA00010692"/>
    </source>
</evidence>
<sequence>MRFYLSVSWFPIDAKRAETQERALDFHVAGAKNEWNDTLREGPAMNRETVLRQAILPSDSLMGKIGLVAAGTFLVAMGAQVEVPMLPVPMSLQTLAISVIGLTYGARLAAITLMVYLAQGAAGMPVFSGGDAGAAHLFGPTAGYLWGFVGMAWMTGWMAENGFGRGGLRMFLAAFIPATLLFVPGAAWIWAATPLDLTGAIQAGVLPFLVGDVVKSTLAAVALAGGWAAFGGRKTR</sequence>
<evidence type="ECO:0000256" key="2">
    <source>
        <dbReference type="SAM" id="Phobius"/>
    </source>
</evidence>
<feature type="transmembrane region" description="Helical" evidence="2">
    <location>
        <begin position="137"/>
        <end position="159"/>
    </location>
</feature>
<dbReference type="EMBL" id="CP042261">
    <property type="protein sequence ID" value="QDY68775.1"/>
    <property type="molecule type" value="Genomic_DNA"/>
</dbReference>
<organism evidence="3 4">
    <name type="scientific">Qingshengfaniella alkalisoli</name>
    <dbReference type="NCBI Taxonomy" id="2599296"/>
    <lineage>
        <taxon>Bacteria</taxon>
        <taxon>Pseudomonadati</taxon>
        <taxon>Pseudomonadota</taxon>
        <taxon>Alphaproteobacteria</taxon>
        <taxon>Rhodobacterales</taxon>
        <taxon>Paracoccaceae</taxon>
        <taxon>Qingshengfaniella</taxon>
    </lineage>
</organism>
<name>A0A5B8I5W0_9RHOB</name>